<dbReference type="InterPro" id="IPR023214">
    <property type="entry name" value="HAD_sf"/>
</dbReference>
<feature type="non-terminal residue" evidence="3">
    <location>
        <position position="1"/>
    </location>
</feature>
<organism evidence="3 4">
    <name type="scientific">Catenaria anguillulae PL171</name>
    <dbReference type="NCBI Taxonomy" id="765915"/>
    <lineage>
        <taxon>Eukaryota</taxon>
        <taxon>Fungi</taxon>
        <taxon>Fungi incertae sedis</taxon>
        <taxon>Blastocladiomycota</taxon>
        <taxon>Blastocladiomycetes</taxon>
        <taxon>Blastocladiales</taxon>
        <taxon>Catenariaceae</taxon>
        <taxon>Catenaria</taxon>
    </lineage>
</organism>
<comment type="subunit">
    <text evidence="1">Component of the TIM23 complex.</text>
</comment>
<evidence type="ECO:0000313" key="3">
    <source>
        <dbReference type="EMBL" id="ORZ37218.1"/>
    </source>
</evidence>
<keyword evidence="1" id="KW-0809">Transit peptide</keyword>
<dbReference type="Pfam" id="PF03031">
    <property type="entry name" value="NIF"/>
    <property type="match status" value="1"/>
</dbReference>
<evidence type="ECO:0000259" key="2">
    <source>
        <dbReference type="PROSITE" id="PS50969"/>
    </source>
</evidence>
<dbReference type="PANTHER" id="PTHR12210">
    <property type="entry name" value="DULLARD PROTEIN PHOSPHATASE"/>
    <property type="match status" value="1"/>
</dbReference>
<name>A0A1Y2HRK1_9FUNG</name>
<keyword evidence="1" id="KW-0496">Mitochondrion</keyword>
<evidence type="ECO:0000313" key="4">
    <source>
        <dbReference type="Proteomes" id="UP000193411"/>
    </source>
</evidence>
<dbReference type="STRING" id="765915.A0A1Y2HRK1"/>
<feature type="domain" description="FCP1 homology" evidence="2">
    <location>
        <begin position="8"/>
        <end position="117"/>
    </location>
</feature>
<evidence type="ECO:0000256" key="1">
    <source>
        <dbReference type="RuleBase" id="RU365079"/>
    </source>
</evidence>
<dbReference type="InterPro" id="IPR050365">
    <property type="entry name" value="TIM50"/>
</dbReference>
<dbReference type="PROSITE" id="PS50969">
    <property type="entry name" value="FCP1"/>
    <property type="match status" value="1"/>
</dbReference>
<keyword evidence="4" id="KW-1185">Reference proteome</keyword>
<dbReference type="SUPFAM" id="SSF56784">
    <property type="entry name" value="HAD-like"/>
    <property type="match status" value="1"/>
</dbReference>
<dbReference type="Gene3D" id="3.40.50.1000">
    <property type="entry name" value="HAD superfamily/HAD-like"/>
    <property type="match status" value="1"/>
</dbReference>
<dbReference type="Proteomes" id="UP000193411">
    <property type="component" value="Unassembled WGS sequence"/>
</dbReference>
<dbReference type="AlphaFoldDB" id="A0A1Y2HRK1"/>
<comment type="similarity">
    <text evidence="1">Belongs to the TIM50 family.</text>
</comment>
<dbReference type="GO" id="GO:0015031">
    <property type="term" value="P:protein transport"/>
    <property type="evidence" value="ECO:0007669"/>
    <property type="project" value="UniProtKB-KW"/>
</dbReference>
<dbReference type="CDD" id="cd07521">
    <property type="entry name" value="HAD_FCP1-like"/>
    <property type="match status" value="1"/>
</dbReference>
<dbReference type="InterPro" id="IPR004274">
    <property type="entry name" value="FCP1_dom"/>
</dbReference>
<comment type="caution">
    <text evidence="3">The sequence shown here is derived from an EMBL/GenBank/DDBJ whole genome shotgun (WGS) entry which is preliminary data.</text>
</comment>
<protein>
    <recommendedName>
        <fullName evidence="1">Mitochondrial import inner membrane translocase subunit TIM50</fullName>
    </recommendedName>
</protein>
<keyword evidence="1" id="KW-0813">Transport</keyword>
<comment type="subcellular location">
    <subcellularLocation>
        <location evidence="1">Mitochondrion inner membrane</location>
        <topology evidence="1">Single-pass membrane protein</topology>
    </subcellularLocation>
</comment>
<dbReference type="EMBL" id="MCFL01000013">
    <property type="protein sequence ID" value="ORZ37218.1"/>
    <property type="molecule type" value="Genomic_DNA"/>
</dbReference>
<dbReference type="InterPro" id="IPR036412">
    <property type="entry name" value="HAD-like_sf"/>
</dbReference>
<dbReference type="OrthoDB" id="277011at2759"/>
<sequence length="117" mass="13416">PILPLPCPPGSKPVLVLDMDETLIHARDDPHHPSAHSGDSHFVVRFPNPQSPLHAFSKHVYLRPFVHDFLEEMSRHYRIVVFTAGIRAYTEQVIRELDPRGNRITATLFRDSCQDLK</sequence>
<gene>
    <name evidence="3" type="ORF">BCR44DRAFT_105595</name>
</gene>
<dbReference type="SMART" id="SM00577">
    <property type="entry name" value="CPDc"/>
    <property type="match status" value="1"/>
</dbReference>
<feature type="non-terminal residue" evidence="3">
    <location>
        <position position="117"/>
    </location>
</feature>
<accession>A0A1Y2HRK1</accession>
<keyword evidence="1" id="KW-0811">Translocation</keyword>
<keyword evidence="1" id="KW-0653">Protein transport</keyword>
<dbReference type="GO" id="GO:0005744">
    <property type="term" value="C:TIM23 mitochondrial import inner membrane translocase complex"/>
    <property type="evidence" value="ECO:0007669"/>
    <property type="project" value="UniProtKB-UniRule"/>
</dbReference>
<comment type="function">
    <text evidence="1">Essential component of the TIM23 complex, a complex that mediates the translocation of transit peptide-containing proteins across the mitochondrial inner membrane.</text>
</comment>
<reference evidence="3 4" key="1">
    <citation type="submission" date="2016-07" db="EMBL/GenBank/DDBJ databases">
        <title>Pervasive Adenine N6-methylation of Active Genes in Fungi.</title>
        <authorList>
            <consortium name="DOE Joint Genome Institute"/>
            <person name="Mondo S.J."/>
            <person name="Dannebaum R.O."/>
            <person name="Kuo R.C."/>
            <person name="Labutti K."/>
            <person name="Haridas S."/>
            <person name="Kuo A."/>
            <person name="Salamov A."/>
            <person name="Ahrendt S.R."/>
            <person name="Lipzen A."/>
            <person name="Sullivan W."/>
            <person name="Andreopoulos W.B."/>
            <person name="Clum A."/>
            <person name="Lindquist E."/>
            <person name="Daum C."/>
            <person name="Ramamoorthy G.K."/>
            <person name="Gryganskyi A."/>
            <person name="Culley D."/>
            <person name="Magnuson J.K."/>
            <person name="James T.Y."/>
            <person name="O'Malley M.A."/>
            <person name="Stajich J.E."/>
            <person name="Spatafora J.W."/>
            <person name="Visel A."/>
            <person name="Grigoriev I.V."/>
        </authorList>
    </citation>
    <scope>NUCLEOTIDE SEQUENCE [LARGE SCALE GENOMIC DNA]</scope>
    <source>
        <strain evidence="3 4">PL171</strain>
    </source>
</reference>
<proteinExistence type="inferred from homology"/>